<feature type="chain" id="PRO_5004577610" description="Peptidase S1 domain-containing protein" evidence="7">
    <location>
        <begin position="17"/>
        <end position="493"/>
    </location>
</feature>
<evidence type="ECO:0000256" key="5">
    <source>
        <dbReference type="ARBA" id="ARBA00024195"/>
    </source>
</evidence>
<feature type="signal peptide" evidence="7">
    <location>
        <begin position="1"/>
        <end position="16"/>
    </location>
</feature>
<dbReference type="PANTHER" id="PTHR24256">
    <property type="entry name" value="TRYPTASE-RELATED"/>
    <property type="match status" value="1"/>
</dbReference>
<dbReference type="HOGENOM" id="CLU_043212_0_0_1"/>
<protein>
    <recommendedName>
        <fullName evidence="8">Peptidase S1 domain-containing protein</fullName>
    </recommendedName>
</protein>
<keyword evidence="3 6" id="KW-0720">Serine protease</keyword>
<feature type="domain" description="Peptidase S1" evidence="8">
    <location>
        <begin position="39"/>
        <end position="488"/>
    </location>
</feature>
<accession>T1GT93</accession>
<dbReference type="SUPFAM" id="SSF50494">
    <property type="entry name" value="Trypsin-like serine proteases"/>
    <property type="match status" value="2"/>
</dbReference>
<dbReference type="OMA" id="WIHENAG"/>
<dbReference type="GO" id="GO:0006508">
    <property type="term" value="P:proteolysis"/>
    <property type="evidence" value="ECO:0007669"/>
    <property type="project" value="UniProtKB-KW"/>
</dbReference>
<sequence>MNFLIVLACCLAAASAVDFTPIPEPTPFKLPTIPGNGRITNGQVATRSQFKYQVGLSLRAADGSYWCGGTLISDRWIVTAAHCTDGILSVNVYLGAWNRKDATEEGQQIVFAGQRYIFVHEGWDTVETKNDIALIKLPSPIKFNDYIQPAQLPKYRPDGDYPTYEGVVATASGWGRTEEGTSPDTLRYIEKPIMKLSSCSQKQSTCNGDSGGPLVVEEDGKPVVIGATSFGIILGCQSGWPGVFTRITGYLEWIHEKTAISALGLSEKITNGQVAERNQFKYQVGLRLTGENAIYWCGGTLLSERWVLTAAHCTEGILSVNLYLGAWNRSDPQELANRYYLQGNNDIALIKLPAAVRFNEYIQPAQLPKYRSNGSYSSYEGVPATASGWGVTETGNISDTLQPILKLKSCNRWYLGALTASQQICISVTNKQSTCNGDSGGPLVVQEDGKTVLIGATSFGVVFGCQSGWPGVFTRITGYLPWIHEKTGLVEGL</sequence>
<dbReference type="InterPro" id="IPR009003">
    <property type="entry name" value="Peptidase_S1_PA"/>
</dbReference>
<dbReference type="InterPro" id="IPR043504">
    <property type="entry name" value="Peptidase_S1_PA_chymotrypsin"/>
</dbReference>
<evidence type="ECO:0000256" key="2">
    <source>
        <dbReference type="ARBA" id="ARBA00022801"/>
    </source>
</evidence>
<dbReference type="InterPro" id="IPR033116">
    <property type="entry name" value="TRYPSIN_SER"/>
</dbReference>
<dbReference type="AlphaFoldDB" id="T1GT93"/>
<reference evidence="10" key="1">
    <citation type="submission" date="2013-02" db="EMBL/GenBank/DDBJ databases">
        <authorList>
            <person name="Hughes D."/>
        </authorList>
    </citation>
    <scope>NUCLEOTIDE SEQUENCE</scope>
    <source>
        <strain>Durham</strain>
        <strain evidence="10">NC isolate 2 -- Noor lab</strain>
    </source>
</reference>
<dbReference type="InterPro" id="IPR001314">
    <property type="entry name" value="Peptidase_S1A"/>
</dbReference>
<evidence type="ECO:0000259" key="8">
    <source>
        <dbReference type="PROSITE" id="PS50240"/>
    </source>
</evidence>
<dbReference type="Gene3D" id="2.40.10.10">
    <property type="entry name" value="Trypsin-like serine proteases"/>
    <property type="match status" value="2"/>
</dbReference>
<evidence type="ECO:0000256" key="6">
    <source>
        <dbReference type="RuleBase" id="RU363034"/>
    </source>
</evidence>
<dbReference type="InterPro" id="IPR051487">
    <property type="entry name" value="Ser/Thr_Proteases_Immune/Dev"/>
</dbReference>
<organism evidence="9 10">
    <name type="scientific">Megaselia scalaris</name>
    <name type="common">Humpbacked fly</name>
    <name type="synonym">Phora scalaris</name>
    <dbReference type="NCBI Taxonomy" id="36166"/>
    <lineage>
        <taxon>Eukaryota</taxon>
        <taxon>Metazoa</taxon>
        <taxon>Ecdysozoa</taxon>
        <taxon>Arthropoda</taxon>
        <taxon>Hexapoda</taxon>
        <taxon>Insecta</taxon>
        <taxon>Pterygota</taxon>
        <taxon>Neoptera</taxon>
        <taxon>Endopterygota</taxon>
        <taxon>Diptera</taxon>
        <taxon>Brachycera</taxon>
        <taxon>Muscomorpha</taxon>
        <taxon>Platypezoidea</taxon>
        <taxon>Phoridae</taxon>
        <taxon>Megaseliini</taxon>
        <taxon>Megaselia</taxon>
    </lineage>
</organism>
<dbReference type="FunFam" id="2.40.10.10:FF:000073">
    <property type="entry name" value="Trypsin alpha"/>
    <property type="match status" value="1"/>
</dbReference>
<dbReference type="PROSITE" id="PS50240">
    <property type="entry name" value="TRYPSIN_DOM"/>
    <property type="match status" value="1"/>
</dbReference>
<keyword evidence="10" id="KW-1185">Reference proteome</keyword>
<dbReference type="Proteomes" id="UP000015102">
    <property type="component" value="Unassembled WGS sequence"/>
</dbReference>
<reference evidence="9" key="2">
    <citation type="submission" date="2015-06" db="UniProtKB">
        <authorList>
            <consortium name="EnsemblMetazoa"/>
        </authorList>
    </citation>
    <scope>IDENTIFICATION</scope>
</reference>
<dbReference type="STRING" id="36166.T1GT93"/>
<dbReference type="EnsemblMetazoa" id="MESCA006918-RA">
    <property type="protein sequence ID" value="MESCA006918-PA"/>
    <property type="gene ID" value="MESCA006918"/>
</dbReference>
<evidence type="ECO:0000313" key="9">
    <source>
        <dbReference type="EnsemblMetazoa" id="MESCA006918-PA"/>
    </source>
</evidence>
<dbReference type="EMBL" id="CAQQ02197867">
    <property type="status" value="NOT_ANNOTATED_CDS"/>
    <property type="molecule type" value="Genomic_DNA"/>
</dbReference>
<dbReference type="SMART" id="SM00020">
    <property type="entry name" value="Tryp_SPc"/>
    <property type="match status" value="2"/>
</dbReference>
<comment type="similarity">
    <text evidence="5">Belongs to the peptidase S1 family. CLIP subfamily.</text>
</comment>
<dbReference type="GO" id="GO:0004252">
    <property type="term" value="F:serine-type endopeptidase activity"/>
    <property type="evidence" value="ECO:0007669"/>
    <property type="project" value="InterPro"/>
</dbReference>
<dbReference type="Pfam" id="PF00089">
    <property type="entry name" value="Trypsin"/>
    <property type="match status" value="2"/>
</dbReference>
<evidence type="ECO:0000256" key="1">
    <source>
        <dbReference type="ARBA" id="ARBA00022670"/>
    </source>
</evidence>
<evidence type="ECO:0000256" key="7">
    <source>
        <dbReference type="SAM" id="SignalP"/>
    </source>
</evidence>
<keyword evidence="2 6" id="KW-0378">Hydrolase</keyword>
<dbReference type="PROSITE" id="PS00134">
    <property type="entry name" value="TRYPSIN_HIS"/>
    <property type="match status" value="2"/>
</dbReference>
<dbReference type="InterPro" id="IPR018114">
    <property type="entry name" value="TRYPSIN_HIS"/>
</dbReference>
<keyword evidence="1 6" id="KW-0645">Protease</keyword>
<evidence type="ECO:0000256" key="4">
    <source>
        <dbReference type="ARBA" id="ARBA00023157"/>
    </source>
</evidence>
<evidence type="ECO:0000256" key="3">
    <source>
        <dbReference type="ARBA" id="ARBA00022825"/>
    </source>
</evidence>
<dbReference type="CDD" id="cd00190">
    <property type="entry name" value="Tryp_SPc"/>
    <property type="match status" value="2"/>
</dbReference>
<name>T1GT93_MEGSC</name>
<evidence type="ECO:0000313" key="10">
    <source>
        <dbReference type="Proteomes" id="UP000015102"/>
    </source>
</evidence>
<dbReference type="PRINTS" id="PR00722">
    <property type="entry name" value="CHYMOTRYPSIN"/>
</dbReference>
<dbReference type="InterPro" id="IPR001254">
    <property type="entry name" value="Trypsin_dom"/>
</dbReference>
<keyword evidence="7" id="KW-0732">Signal</keyword>
<keyword evidence="4" id="KW-1015">Disulfide bond</keyword>
<proteinExistence type="inferred from homology"/>
<dbReference type="PROSITE" id="PS00135">
    <property type="entry name" value="TRYPSIN_SER"/>
    <property type="match status" value="2"/>
</dbReference>